<keyword evidence="3" id="KW-1185">Reference proteome</keyword>
<dbReference type="Gene3D" id="1.20.1260.10">
    <property type="match status" value="2"/>
</dbReference>
<keyword evidence="1" id="KW-1133">Transmembrane helix</keyword>
<accession>A0ABU3NZ30</accession>
<reference evidence="2 3" key="1">
    <citation type="submission" date="2023-07" db="EMBL/GenBank/DDBJ databases">
        <title>The novel representative of Negativicutes class, Anaeroselena agilis gen. nov. sp. nov.</title>
        <authorList>
            <person name="Prokofeva M.I."/>
            <person name="Elcheninov A.G."/>
            <person name="Klyukina A."/>
            <person name="Kublanov I.V."/>
            <person name="Frolov E.N."/>
            <person name="Podosokorskaya O.A."/>
        </authorList>
    </citation>
    <scope>NUCLEOTIDE SEQUENCE [LARGE SCALE GENOMIC DNA]</scope>
    <source>
        <strain evidence="2 3">4137-cl</strain>
    </source>
</reference>
<evidence type="ECO:0000313" key="2">
    <source>
        <dbReference type="EMBL" id="MDT8902053.1"/>
    </source>
</evidence>
<protein>
    <submittedName>
        <fullName evidence="2">DUF3231 family protein</fullName>
    </submittedName>
</protein>
<name>A0ABU3NZ30_9FIRM</name>
<keyword evidence="1" id="KW-0472">Membrane</keyword>
<proteinExistence type="predicted"/>
<gene>
    <name evidence="2" type="ORF">Q4T40_12425</name>
</gene>
<comment type="caution">
    <text evidence="2">The sequence shown here is derived from an EMBL/GenBank/DDBJ whole genome shotgun (WGS) entry which is preliminary data.</text>
</comment>
<feature type="transmembrane region" description="Helical" evidence="1">
    <location>
        <begin position="262"/>
        <end position="284"/>
    </location>
</feature>
<sequence>MERDVTPRLTCAEVGFLWDHYMGNSLNIGMLKVFLAKVEDREAEMVLRYGYEAALKIDAAILAILTKAGYPRPQGFTDADVDTAAPRLFEDTGCLYYVKRMVKLALPGAAEALVNSQRQDVRAFFSMSARLGEELDNRATHVLLTKGLLVRPPYLPVQKETKTAREEFMGSVLGGNRPLLAIEAAHVFGNMMNNLFGNHVVAAFSQVARAKELREYFYRGMEIANKHIKVFTDTLHDSGLKAPSTWDAMPTLSKTPPFSDRLMLTLVTGVTAMGLGHYGLGLAASMRQDLAAMYARLMTEAGMYLTDGTALLIKSGWLEEPPGAPDQAALALAER</sequence>
<dbReference type="InterPro" id="IPR012347">
    <property type="entry name" value="Ferritin-like"/>
</dbReference>
<keyword evidence="1" id="KW-0812">Transmembrane</keyword>
<dbReference type="InterPro" id="IPR021617">
    <property type="entry name" value="DUF3231"/>
</dbReference>
<organism evidence="2 3">
    <name type="scientific">Anaeroselena agilis</name>
    <dbReference type="NCBI Taxonomy" id="3063788"/>
    <lineage>
        <taxon>Bacteria</taxon>
        <taxon>Bacillati</taxon>
        <taxon>Bacillota</taxon>
        <taxon>Negativicutes</taxon>
        <taxon>Acetonemataceae</taxon>
        <taxon>Anaeroselena</taxon>
    </lineage>
</organism>
<dbReference type="RefSeq" id="WP_413780543.1">
    <property type="nucleotide sequence ID" value="NZ_JAUOZS010000001.1"/>
</dbReference>
<evidence type="ECO:0000256" key="1">
    <source>
        <dbReference type="SAM" id="Phobius"/>
    </source>
</evidence>
<evidence type="ECO:0000313" key="3">
    <source>
        <dbReference type="Proteomes" id="UP001254848"/>
    </source>
</evidence>
<dbReference type="Proteomes" id="UP001254848">
    <property type="component" value="Unassembled WGS sequence"/>
</dbReference>
<dbReference type="EMBL" id="JAUOZS010000001">
    <property type="protein sequence ID" value="MDT8902053.1"/>
    <property type="molecule type" value="Genomic_DNA"/>
</dbReference>
<dbReference type="Pfam" id="PF11553">
    <property type="entry name" value="DUF3231"/>
    <property type="match status" value="2"/>
</dbReference>